<feature type="region of interest" description="Disordered" evidence="5">
    <location>
        <begin position="1233"/>
        <end position="1260"/>
    </location>
</feature>
<feature type="compositionally biased region" description="Low complexity" evidence="5">
    <location>
        <begin position="2150"/>
        <end position="2159"/>
    </location>
</feature>
<proteinExistence type="predicted"/>
<feature type="compositionally biased region" description="Acidic residues" evidence="5">
    <location>
        <begin position="2032"/>
        <end position="2053"/>
    </location>
</feature>
<feature type="compositionally biased region" description="Acidic residues" evidence="5">
    <location>
        <begin position="2108"/>
        <end position="2122"/>
    </location>
</feature>
<keyword evidence="3 4" id="KW-0862">Zinc</keyword>
<accession>A0AAG5CQP4</accession>
<feature type="compositionally biased region" description="Polar residues" evidence="5">
    <location>
        <begin position="293"/>
        <end position="302"/>
    </location>
</feature>
<dbReference type="PROSITE" id="PS51915">
    <property type="entry name" value="ZAD"/>
    <property type="match status" value="1"/>
</dbReference>
<feature type="compositionally biased region" description="Basic and acidic residues" evidence="5">
    <location>
        <begin position="18"/>
        <end position="27"/>
    </location>
</feature>
<dbReference type="Pfam" id="PF07776">
    <property type="entry name" value="zf-AD"/>
    <property type="match status" value="1"/>
</dbReference>
<feature type="region of interest" description="Disordered" evidence="5">
    <location>
        <begin position="1"/>
        <end position="27"/>
    </location>
</feature>
<feature type="region of interest" description="Disordered" evidence="5">
    <location>
        <begin position="1890"/>
        <end position="1915"/>
    </location>
</feature>
<dbReference type="FunFam" id="2.20.25.240:FF:000010">
    <property type="entry name" value="AGAP004541-PA"/>
    <property type="match status" value="1"/>
</dbReference>
<feature type="compositionally biased region" description="Basic and acidic residues" evidence="5">
    <location>
        <begin position="277"/>
        <end position="292"/>
    </location>
</feature>
<evidence type="ECO:0000256" key="4">
    <source>
        <dbReference type="PROSITE-ProRule" id="PRU01263"/>
    </source>
</evidence>
<feature type="compositionally biased region" description="Polar residues" evidence="5">
    <location>
        <begin position="2224"/>
        <end position="2234"/>
    </location>
</feature>
<evidence type="ECO:0000256" key="1">
    <source>
        <dbReference type="ARBA" id="ARBA00022723"/>
    </source>
</evidence>
<dbReference type="Proteomes" id="UP000075880">
    <property type="component" value="Unassembled WGS sequence"/>
</dbReference>
<feature type="domain" description="ZAD" evidence="6">
    <location>
        <begin position="31"/>
        <end position="106"/>
    </location>
</feature>
<feature type="region of interest" description="Disordered" evidence="5">
    <location>
        <begin position="232"/>
        <end position="253"/>
    </location>
</feature>
<dbReference type="Gene3D" id="2.20.25.240">
    <property type="match status" value="9"/>
</dbReference>
<dbReference type="InterPro" id="IPR007588">
    <property type="entry name" value="Znf_FLYWCH"/>
</dbReference>
<protein>
    <recommendedName>
        <fullName evidence="6">ZAD domain-containing protein</fullName>
    </recommendedName>
</protein>
<feature type="binding site" evidence="4">
    <location>
        <position position="33"/>
    </location>
    <ligand>
        <name>Zn(2+)</name>
        <dbReference type="ChEBI" id="CHEBI:29105"/>
    </ligand>
</feature>
<dbReference type="GO" id="GO:0005634">
    <property type="term" value="C:nucleus"/>
    <property type="evidence" value="ECO:0007669"/>
    <property type="project" value="InterPro"/>
</dbReference>
<dbReference type="SMART" id="SM00868">
    <property type="entry name" value="zf-AD"/>
    <property type="match status" value="1"/>
</dbReference>
<feature type="binding site" evidence="4">
    <location>
        <position position="36"/>
    </location>
    <ligand>
        <name>Zn(2+)</name>
        <dbReference type="ChEBI" id="CHEBI:29105"/>
    </ligand>
</feature>
<organism evidence="7 8">
    <name type="scientific">Anopheles atroparvus</name>
    <name type="common">European mosquito</name>
    <dbReference type="NCBI Taxonomy" id="41427"/>
    <lineage>
        <taxon>Eukaryota</taxon>
        <taxon>Metazoa</taxon>
        <taxon>Ecdysozoa</taxon>
        <taxon>Arthropoda</taxon>
        <taxon>Hexapoda</taxon>
        <taxon>Insecta</taxon>
        <taxon>Pterygota</taxon>
        <taxon>Neoptera</taxon>
        <taxon>Endopterygota</taxon>
        <taxon>Diptera</taxon>
        <taxon>Nematocera</taxon>
        <taxon>Culicoidea</taxon>
        <taxon>Culicidae</taxon>
        <taxon>Anophelinae</taxon>
        <taxon>Anopheles</taxon>
    </lineage>
</organism>
<feature type="binding site" evidence="4">
    <location>
        <position position="82"/>
    </location>
    <ligand>
        <name>Zn(2+)</name>
        <dbReference type="ChEBI" id="CHEBI:29105"/>
    </ligand>
</feature>
<feature type="binding site" evidence="4">
    <location>
        <position position="79"/>
    </location>
    <ligand>
        <name>Zn(2+)</name>
        <dbReference type="ChEBI" id="CHEBI:29105"/>
    </ligand>
</feature>
<evidence type="ECO:0000256" key="5">
    <source>
        <dbReference type="SAM" id="MobiDB-lite"/>
    </source>
</evidence>
<feature type="compositionally biased region" description="Basic and acidic residues" evidence="5">
    <location>
        <begin position="2166"/>
        <end position="2181"/>
    </location>
</feature>
<feature type="compositionally biased region" description="Basic and acidic residues" evidence="5">
    <location>
        <begin position="1460"/>
        <end position="1473"/>
    </location>
</feature>
<evidence type="ECO:0000313" key="8">
    <source>
        <dbReference type="Proteomes" id="UP000075880"/>
    </source>
</evidence>
<feature type="compositionally biased region" description="Basic and acidic residues" evidence="5">
    <location>
        <begin position="2206"/>
        <end position="2221"/>
    </location>
</feature>
<feature type="region of interest" description="Disordered" evidence="5">
    <location>
        <begin position="2074"/>
        <end position="2234"/>
    </location>
</feature>
<feature type="compositionally biased region" description="Acidic residues" evidence="5">
    <location>
        <begin position="847"/>
        <end position="856"/>
    </location>
</feature>
<keyword evidence="2 4" id="KW-0863">Zinc-finger</keyword>
<sequence>MEGSFRRSLLRQPDSSFESEKPPYKDHTADGLCRLCCSNDSELRELFPGGYKEELLLRKIYNCTTVQISHGEDSDALICSACEGKIEDFFQYREQCRTNDVLHRKWKRQYLERSAPARPSSLVPVVSVKCEPDDSEYFGPHELVPLDTHSDVHADASAIDESFDNSFGQPEHSTMNQGPSEQEDHNLLELMSPEHSFESIGIRNISKYDKKSDDDDNDADFRLHIKQEPEDIDDSYGWTDMEDPDRSYGETSMNSGLIPVIEDTSVINTEVAPKRGSPKEEDSKKALRRDAATTEQDISASSLDAGESGHTMVKRYSNSKSDNVVKHLRFDYKIVKNSKHRTRLHADGHNFVRETTRVDGTVTWRCRKNYDRCRANAEQYRDGTVSVFGRHDHVTVSHTERRRNANGTFAYKFMPSARGNKTLIVGGHRYMKFYTRADRSTLWRCANAPQCKAKASLEDDGKVYIPNADVHNHEKSELPITPKDVEHNQLQVKNSTSNMITDGSIKGEEAADEATTSHKPRASVTVNVPVKCATKGAIVKKRKDADYRIVTNKKGFQALVYKGYRYCKVRVRADGSIKWVCKMNRKTCHAGLFQYPDGRLEWMNSVRHNHMATNVDEVPAAPATEQAVVTKYHIDEETFTSSEWYFVRNKKNGTTLMHAGYRYNKNSVRSDMSSLWRCSRGSVGCRASIVMYPNETISKLDQVDHSHSPPPETDEPIIDDSLLNSEVGNDVDDTVGSGVLLEEEDDPDANMRTLLNFTLGVSADDSVAGSKEVLSRAEAGYRFIQNRRFTKSLLFRGYRYCRHTPRQDGSIQWICLMNKKTCKASVKTLSDGRLVLINIIHNHDRLEEDEEEDDDASASGYISENNNTTLERKPVKGKLVADNSSRTAQDGITNSHGYYYALNRNNRECLIFQQCRYSKSSTRADGSIVWRCMMAGGTCPASAIVHQDGSCISYRDMGHKHPPLSVLPDAVRYPDGDRSPSSSKENVSSPKVIITNSSLLYKQHLWKKTKMHSDGVVAQFECAEATGCQAVVKVRLQQNGDKPRILHETPHNHGGAIEKVCPASRRNSFPGHDGTFQLYKTARGQLTLVYKDYRYSFRSRQTDGTTSWKCRANKRCTARFYISKAGTVLPTEVHHLSHNHEQNGHTMRWAEPIRAKDENFSSFDDLVQQCFCEMQAKQSVQVAKTIKYGGHTYTMRTVKPNGREHWRCALFQTKACRAALFCRNNGKIVEHTNSLPHTHKPIGPRVLPSRSKAASPEKNNTTTVALYRSDAQVGLNAAGSEDFKFVGRNAKTIAFRRHRYNWTNENRDGSTFYRCVHHTTSHCSVMIKLNPSRTRIFAYTNVPHTHDPDIPEKVDAPEVPSLSLTPRKKSLMFMLNAGPALTDFHFERSSRGVTLYHGGYHYWSHNKLSSGWMVYRCRMQKLRCLAAGYYNPRERHFHLRQDVTHNHAAPVPTVQAAGGRKREERTEPQRSIEAENEPQPLVDQAAAGDTESPEETGITTEDYTFLRRRDGKISLSYAGSLYTFAGKRETADGRTCSIYNCFLEQCDASVELLPSGLVHAVEQNHRRHIPHDLQQMEDLGRGSTDFRIVETSAGTAVMTFQGYRYYNNNISRSREDGSSRWYCQSTVGYEKKADGGRFRKRCFVPLMMLPNGRVSSPGKHDHPLGRVVDDPTAYMVVDGHRYQFKRTLPNNSSLWRCVEFPSCSAMVYRLENGKVQTPQPAHCHGNKMKVVPTQRLRILNGTTMAAKVSPPAAAAAAPIKLVVSGTKGGSIAPATIVQSISMAQFEKAHGRRSFWYFGNRYYFYHTRSDGKQYWRCSARTNECKCRAGLLRLSDGTIIPHNNEPHSHPDQMPGQTDPMIPNPPSLAETRAYSSTSVRKIKRKARELEEKVQRKVQLTEQQHLEPSALKEEPEVEEPAAMEGGTFDYKILDQHNSSEILLEQKGIVYTLANKHTGGGRVYCCKNKLCQFEKLLLASGKLISLSHGRHICEENIEATVTTRTSPERVVEQLPSITPRAGDNSFVFPCKTSLEEREIEDPEDFMASDTRMDDDDPILPDAKRLRLTLHPDPMEEHVAARGEDVPDDNGDATDDEQKTVEEEDPSSSAWLDVEQEEIIDSSYDNEEDGRSGSNKASAANHIPPDHDEETEVEGTRTTTPAATTCNAEDTESNKAKVDTHPHSHMTEEDESNDESESHSKGGTKELVVSAEPHESYARKSSDKSVEDVSCSNISNDNNK</sequence>
<keyword evidence="1 4" id="KW-0479">Metal-binding</keyword>
<dbReference type="Pfam" id="PF04500">
    <property type="entry name" value="FLYWCH"/>
    <property type="match status" value="5"/>
</dbReference>
<feature type="compositionally biased region" description="Acidic residues" evidence="5">
    <location>
        <begin position="2080"/>
        <end position="2089"/>
    </location>
</feature>
<feature type="region of interest" description="Disordered" evidence="5">
    <location>
        <begin position="847"/>
        <end position="867"/>
    </location>
</feature>
<evidence type="ECO:0000259" key="6">
    <source>
        <dbReference type="PROSITE" id="PS51915"/>
    </source>
</evidence>
<evidence type="ECO:0000256" key="2">
    <source>
        <dbReference type="ARBA" id="ARBA00022771"/>
    </source>
</evidence>
<reference evidence="7" key="1">
    <citation type="submission" date="2024-04" db="UniProtKB">
        <authorList>
            <consortium name="EnsemblMetazoa"/>
        </authorList>
    </citation>
    <scope>IDENTIFICATION</scope>
    <source>
        <strain evidence="7">EBRO</strain>
    </source>
</reference>
<dbReference type="PANTHER" id="PTHR39942">
    <property type="entry name" value="BCDNA.LD26519-RELATED"/>
    <property type="match status" value="1"/>
</dbReference>
<dbReference type="GO" id="GO:0008270">
    <property type="term" value="F:zinc ion binding"/>
    <property type="evidence" value="ECO:0007669"/>
    <property type="project" value="UniProtKB-UniRule"/>
</dbReference>
<name>A0AAG5CQP4_ANOAO</name>
<feature type="region of interest" description="Disordered" evidence="5">
    <location>
        <begin position="2032"/>
        <end position="2054"/>
    </location>
</feature>
<dbReference type="EnsemblMetazoa" id="ENSAATROPT001197">
    <property type="protein sequence ID" value="ENSAATROPP001145"/>
    <property type="gene ID" value="ENSAATROPG000951"/>
</dbReference>
<keyword evidence="8" id="KW-1185">Reference proteome</keyword>
<dbReference type="SUPFAM" id="SSF57716">
    <property type="entry name" value="Glucocorticoid receptor-like (DNA-binding domain)"/>
    <property type="match status" value="1"/>
</dbReference>
<dbReference type="Gene3D" id="3.40.1800.20">
    <property type="match status" value="1"/>
</dbReference>
<feature type="region of interest" description="Disordered" evidence="5">
    <location>
        <begin position="266"/>
        <end position="310"/>
    </location>
</feature>
<evidence type="ECO:0000313" key="7">
    <source>
        <dbReference type="EnsemblMetazoa" id="ENSAATROPP001145"/>
    </source>
</evidence>
<feature type="region of interest" description="Disordered" evidence="5">
    <location>
        <begin position="1442"/>
        <end position="1502"/>
    </location>
</feature>
<evidence type="ECO:0000256" key="3">
    <source>
        <dbReference type="ARBA" id="ARBA00022833"/>
    </source>
</evidence>
<dbReference type="PANTHER" id="PTHR39942:SF1">
    <property type="entry name" value="BCDNA.LD26519-RELATED"/>
    <property type="match status" value="1"/>
</dbReference>
<dbReference type="InterPro" id="IPR012934">
    <property type="entry name" value="Znf_AD"/>
</dbReference>